<dbReference type="InterPro" id="IPR043519">
    <property type="entry name" value="NT_sf"/>
</dbReference>
<dbReference type="AlphaFoldDB" id="A0AAD2JIL3"/>
<reference evidence="2" key="1">
    <citation type="submission" date="2023-08" db="EMBL/GenBank/DDBJ databases">
        <authorList>
            <person name="Audoor S."/>
            <person name="Bilcke G."/>
        </authorList>
    </citation>
    <scope>NUCLEOTIDE SEQUENCE</scope>
</reference>
<gene>
    <name evidence="2" type="ORF">CYCCA115_LOCUS14212</name>
</gene>
<accession>A0AAD2JIL3</accession>
<evidence type="ECO:0000256" key="1">
    <source>
        <dbReference type="SAM" id="MobiDB-lite"/>
    </source>
</evidence>
<dbReference type="SUPFAM" id="SSF81301">
    <property type="entry name" value="Nucleotidyltransferase"/>
    <property type="match status" value="1"/>
</dbReference>
<evidence type="ECO:0000313" key="3">
    <source>
        <dbReference type="Proteomes" id="UP001295423"/>
    </source>
</evidence>
<comment type="caution">
    <text evidence="2">The sequence shown here is derived from an EMBL/GenBank/DDBJ whole genome shotgun (WGS) entry which is preliminary data.</text>
</comment>
<protein>
    <recommendedName>
        <fullName evidence="4">RelA/SpoT domain-containing protein</fullName>
    </recommendedName>
</protein>
<dbReference type="EMBL" id="CAKOGP040001836">
    <property type="protein sequence ID" value="CAJ1953612.1"/>
    <property type="molecule type" value="Genomic_DNA"/>
</dbReference>
<evidence type="ECO:0000313" key="2">
    <source>
        <dbReference type="EMBL" id="CAJ1953612.1"/>
    </source>
</evidence>
<feature type="compositionally biased region" description="Acidic residues" evidence="1">
    <location>
        <begin position="1033"/>
        <end position="1084"/>
    </location>
</feature>
<dbReference type="Gene3D" id="1.25.40.10">
    <property type="entry name" value="Tetratricopeptide repeat domain"/>
    <property type="match status" value="1"/>
</dbReference>
<evidence type="ECO:0008006" key="4">
    <source>
        <dbReference type="Google" id="ProtNLM"/>
    </source>
</evidence>
<keyword evidence="3" id="KW-1185">Reference proteome</keyword>
<proteinExistence type="predicted"/>
<organism evidence="2 3">
    <name type="scientific">Cylindrotheca closterium</name>
    <dbReference type="NCBI Taxonomy" id="2856"/>
    <lineage>
        <taxon>Eukaryota</taxon>
        <taxon>Sar</taxon>
        <taxon>Stramenopiles</taxon>
        <taxon>Ochrophyta</taxon>
        <taxon>Bacillariophyta</taxon>
        <taxon>Bacillariophyceae</taxon>
        <taxon>Bacillariophycidae</taxon>
        <taxon>Bacillariales</taxon>
        <taxon>Bacillariaceae</taxon>
        <taxon>Cylindrotheca</taxon>
    </lineage>
</organism>
<dbReference type="Proteomes" id="UP001295423">
    <property type="component" value="Unassembled WGS sequence"/>
</dbReference>
<name>A0AAD2JIL3_9STRA</name>
<dbReference type="InterPro" id="IPR011990">
    <property type="entry name" value="TPR-like_helical_dom_sf"/>
</dbReference>
<sequence length="1084" mass="123459">MRLATKDFLTNLAGFLGVREKLDNVAATVLPQELASQYDPVGLDETPIQDECLLDSLEDSLEDPSSASIEDRLEVMLVIADSDIKPLLDQFGRALVEKLKALDDDGGGDDPDHRSPKYKSAPLKSLARSAEKVRNEYDGIALRILDLVRASIVVNTEQQLATLLHTIFHTSEDEKFAHIKVIRFKNRFKLPTFSGYRDALFNLEVASKDGECKMIVELQIHLNQIMAHKPASHFYYGYFRKFFLGNMDVVSARMDLLTSLGSYVKNFKLDINPHFSYDQPIDIESILGELVQEDNPFSIDPERLIQEMTNPENEALQAFLAKIVLFWELQDATDGSSPLFEEIEDQENIEIDTDVTTQNVDGESEISADEVYAIAEGLKDALDAFAEKLLANLAVYTDTDCRVREWSDDPTTEREEDDGWGGMEAFQYDGASLLSRELAETFASSYDKTVSEVWGILKASITVSDEYYIGCLLDFMEWLHENEHIELLHFHNEFQQEKAEGYETFFGYRVCEYCFRITGESGSTMVELKIHHALLKPYEKDWLYYQNEFFIPFLDNSDWDLVQNRVKLLDSLEVLVKERMGKDFVGQLEDMIESLIANRDVENLNTFETLLGPKMLADMKVAIDCSRGRLRALKLKIDDGDPVSEESLLDARLSLGENLLLTFYYDGELNTLEALEMLEAVYADTKQFYNNDAKHPKVLRAAMRYHSALALAESKATEFQDVDVTEFKRVLDDFSDVFGADDEATIECMYAFGQALLELDHGGHIEIFQTAYDKAISVLGESHFVTLTCGLDLAIEREKADETHDEVFLQFVEKFYKTYTIVLGRTRPLLDLEASLLDVIQVTLDDNSDELTGAEYDRLESEKVRIGAQYTKGTETDILDFVLNGMWYKFMPWEEVPPDAKSAVNALGWEVNTASSLWYPADTRTWDELSSEERKAARVLGFNGYSWHDTFSGYRHISSTLDELAEEQQNACETLDWTEEKWGIPKLVQNEERMWRDLTPEEKQAAKEMGFGLRSWNILFAAEHFKPEKFKEESDDEGDDGDNDDDGSDNDDDGSDNDDDGSDNDDDNDYDSDDDYDDDGSQED</sequence>
<feature type="region of interest" description="Disordered" evidence="1">
    <location>
        <begin position="1027"/>
        <end position="1084"/>
    </location>
</feature>